<feature type="region of interest" description="Disordered" evidence="1">
    <location>
        <begin position="65"/>
        <end position="183"/>
    </location>
</feature>
<evidence type="ECO:0000313" key="3">
    <source>
        <dbReference type="Proteomes" id="UP000824782"/>
    </source>
</evidence>
<dbReference type="AlphaFoldDB" id="A0AAV7DQC9"/>
<evidence type="ECO:0000313" key="2">
    <source>
        <dbReference type="EMBL" id="KAG8598732.1"/>
    </source>
</evidence>
<feature type="non-terminal residue" evidence="2">
    <location>
        <position position="1"/>
    </location>
</feature>
<dbReference type="Proteomes" id="UP000824782">
    <property type="component" value="Unassembled WGS sequence"/>
</dbReference>
<reference evidence="2" key="1">
    <citation type="thesis" date="2020" institute="ProQuest LLC" country="789 East Eisenhower Parkway, Ann Arbor, MI, USA">
        <title>Comparative Genomics and Chromosome Evolution.</title>
        <authorList>
            <person name="Mudd A.B."/>
        </authorList>
    </citation>
    <scope>NUCLEOTIDE SEQUENCE</scope>
    <source>
        <strain evidence="2">237g6f4</strain>
        <tissue evidence="2">Blood</tissue>
    </source>
</reference>
<gene>
    <name evidence="2" type="ORF">GDO81_002718</name>
</gene>
<keyword evidence="3" id="KW-1185">Reference proteome</keyword>
<feature type="compositionally biased region" description="Basic and acidic residues" evidence="1">
    <location>
        <begin position="142"/>
        <end position="158"/>
    </location>
</feature>
<feature type="compositionally biased region" description="Low complexity" evidence="1">
    <location>
        <begin position="98"/>
        <end position="114"/>
    </location>
</feature>
<protein>
    <submittedName>
        <fullName evidence="2">Uncharacterized protein</fullName>
    </submittedName>
</protein>
<proteinExistence type="predicted"/>
<comment type="caution">
    <text evidence="2">The sequence shown here is derived from an EMBL/GenBank/DDBJ whole genome shotgun (WGS) entry which is preliminary data.</text>
</comment>
<evidence type="ECO:0000256" key="1">
    <source>
        <dbReference type="SAM" id="MobiDB-lite"/>
    </source>
</evidence>
<feature type="non-terminal residue" evidence="2">
    <location>
        <position position="284"/>
    </location>
</feature>
<sequence length="284" mass="30523">RLVAGAAPRSRAHWLRWRRAERVPRARPGEVERRWRLCRGRKVGAGWRISRAWSAVTLGTDPTTITHAGTRRAPVCGSGRAHSAAGEMDAKVSEGADTSSSSSLSSSGSQTLSEGEMKATTGGSSTDCDSEGPHLSQGEEEAAGRRGGETGRQCRGEQDEADEELDNILSPPPMQLRKCSTPEVSFRSGKSVKYKKSLNDDGRLLRRGSLGGALTGRYLLPAGAAQQTWQVSTETSNLVRMRSQALGQSAPSLTASLPFPVGDATQEMKCNLNMYKVGSVYFNK</sequence>
<dbReference type="EMBL" id="WNYA01000001">
    <property type="protein sequence ID" value="KAG8598732.1"/>
    <property type="molecule type" value="Genomic_DNA"/>
</dbReference>
<accession>A0AAV7DQC9</accession>
<name>A0AAV7DQC9_ENGPU</name>
<organism evidence="2 3">
    <name type="scientific">Engystomops pustulosus</name>
    <name type="common">Tungara frog</name>
    <name type="synonym">Physalaemus pustulosus</name>
    <dbReference type="NCBI Taxonomy" id="76066"/>
    <lineage>
        <taxon>Eukaryota</taxon>
        <taxon>Metazoa</taxon>
        <taxon>Chordata</taxon>
        <taxon>Craniata</taxon>
        <taxon>Vertebrata</taxon>
        <taxon>Euteleostomi</taxon>
        <taxon>Amphibia</taxon>
        <taxon>Batrachia</taxon>
        <taxon>Anura</taxon>
        <taxon>Neobatrachia</taxon>
        <taxon>Hyloidea</taxon>
        <taxon>Leptodactylidae</taxon>
        <taxon>Leiuperinae</taxon>
        <taxon>Engystomops</taxon>
    </lineage>
</organism>